<protein>
    <submittedName>
        <fullName evidence="1">Uncharacterized protein</fullName>
    </submittedName>
</protein>
<evidence type="ECO:0000313" key="1">
    <source>
        <dbReference type="EMBL" id="ANY75311.1"/>
    </source>
</evidence>
<dbReference type="Proteomes" id="UP000189059">
    <property type="component" value="Unassembled WGS sequence"/>
</dbReference>
<dbReference type="EMBL" id="MRVI01000001">
    <property type="protein sequence ID" value="OOC62521.1"/>
    <property type="molecule type" value="Genomic_DNA"/>
</dbReference>
<dbReference type="GeneID" id="48311269"/>
<reference evidence="1" key="1">
    <citation type="submission" date="2016-08" db="EMBL/GenBank/DDBJ databases">
        <title>Complete Genome Seqeunce of Paenibacillus sp. nov. IHBB 9852 from high altitute lake of Indian trans-Himalayas.</title>
        <authorList>
            <person name="Kiran S."/>
            <person name="Swarnkar M.K."/>
            <person name="Rana A."/>
            <person name="Tewari R."/>
            <person name="Gulati A."/>
        </authorList>
    </citation>
    <scope>NUCLEOTIDE SEQUENCE [LARGE SCALE GENOMIC DNA]</scope>
    <source>
        <strain evidence="1">IHBB 9852</strain>
    </source>
</reference>
<evidence type="ECO:0000313" key="2">
    <source>
        <dbReference type="EMBL" id="OOC62521.1"/>
    </source>
</evidence>
<name>A0A1B2E5T1_9BACL</name>
<sequence>MSQVNAVPQPDLVLISWSRNPLVPGSARRIVAARVIGSAAPCRSDLRPNALLRTALACLLDNDVGFKIVFRKQTSPISGYLLLQREG</sequence>
<dbReference type="KEGG" id="pib:BBD41_23555"/>
<dbReference type="OrthoDB" id="2634395at2"/>
<accession>A0A1B2E5T1</accession>
<keyword evidence="3" id="KW-1185">Reference proteome</keyword>
<organism evidence="1">
    <name type="scientific">Paenibacillus ihbetae</name>
    <dbReference type="NCBI Taxonomy" id="1870820"/>
    <lineage>
        <taxon>Bacteria</taxon>
        <taxon>Bacillati</taxon>
        <taxon>Bacillota</taxon>
        <taxon>Bacilli</taxon>
        <taxon>Bacillales</taxon>
        <taxon>Paenibacillaceae</taxon>
        <taxon>Paenibacillus</taxon>
    </lineage>
</organism>
<gene>
    <name evidence="2" type="ORF">BBD40_12005</name>
    <name evidence="1" type="ORF">BBD41_23555</name>
</gene>
<evidence type="ECO:0000313" key="3">
    <source>
        <dbReference type="Proteomes" id="UP000189059"/>
    </source>
</evidence>
<dbReference type="RefSeq" id="WP_028404649.1">
    <property type="nucleotide sequence ID" value="NZ_CP016809.1"/>
</dbReference>
<dbReference type="AlphaFoldDB" id="A0A1B2E5T1"/>
<dbReference type="EMBL" id="CP016809">
    <property type="protein sequence ID" value="ANY75311.1"/>
    <property type="molecule type" value="Genomic_DNA"/>
</dbReference>
<proteinExistence type="predicted"/>
<reference evidence="2 3" key="2">
    <citation type="submission" date="2016-12" db="EMBL/GenBank/DDBJ databases">
        <title>Genome sequencing and description of Paenibacillus sp. nov. from high altitude lake in the Indian Trans- Himalayas.</title>
        <authorList>
            <person name="Kiran S."/>
            <person name="Swarnkar M.K."/>
            <person name="Rana A."/>
            <person name="Tewari R."/>
            <person name="Gulati A."/>
        </authorList>
    </citation>
    <scope>NUCLEOTIDE SEQUENCE [LARGE SCALE GENOMIC DNA]</scope>
    <source>
        <strain evidence="2 3">IHBB 9951</strain>
    </source>
</reference>